<evidence type="ECO:0000313" key="2">
    <source>
        <dbReference type="Proteomes" id="UP001296993"/>
    </source>
</evidence>
<dbReference type="EMBL" id="JAGIOF010000001">
    <property type="protein sequence ID" value="MBP2384744.1"/>
    <property type="molecule type" value="Genomic_DNA"/>
</dbReference>
<name>A0ABS4XAM6_9MICC</name>
<reference evidence="1 2" key="1">
    <citation type="submission" date="2021-03" db="EMBL/GenBank/DDBJ databases">
        <title>Sequencing the genomes of 1000 actinobacteria strains.</title>
        <authorList>
            <person name="Klenk H.-P."/>
        </authorList>
    </citation>
    <scope>NUCLEOTIDE SEQUENCE [LARGE SCALE GENOMIC DNA]</scope>
    <source>
        <strain evidence="1 2">DSM 15797</strain>
    </source>
</reference>
<gene>
    <name evidence="1" type="ORF">JOF47_000255</name>
</gene>
<keyword evidence="2" id="KW-1185">Reference proteome</keyword>
<dbReference type="Proteomes" id="UP001296993">
    <property type="component" value="Unassembled WGS sequence"/>
</dbReference>
<accession>A0ABS4XAM6</accession>
<sequence>MHSIIVTRSLRRDCADFDTETIYDEVKDWAEVIEVPSGRITYELRDNLPRGWDVFGTAARVYPIGISEDGIPPGKPHIVRPGDSVEQITNEVIDEVLFLPNPRTLVVPTAPTPGPGRRAAEPVRTIASPGSISTATGSHTALVSGIVTGFRDNGFTADVALDTGKTAELKSEDVYADAPLTWVFSEGSRLSGIYDPKKKQLSLRDSLTHPRLLQHYSWNQVVLCLVLEASAEFAVLTPMPGEKITVWREDVSSNELDDVDSLLAPGQVVVARLVNAAGVRKLVLVDVDDDEPVATAPSLIRGGIPWLALDRDYVPELSESEQAAVTLGIPAIPTAEKQGDALRQALLKIDALKSQLAVLRRQEASGSIDELALALEQVAHYRDEANKLRTLLKSKSEALNEAHKAARKKARSHDVVVVSNAREKFLDDELALRHELYMEWVERVPANEKSEYPWNENYKVGPKFAASFYTHDAALRAKTLKALTQLLTGRADRMKAREVHPKRIGMGGDDPQMVRDEDGATCWRMSVESGVAAARRVHYWKLPDGRIELHELVAHDTFVL</sequence>
<comment type="caution">
    <text evidence="1">The sequence shown here is derived from an EMBL/GenBank/DDBJ whole genome shotgun (WGS) entry which is preliminary data.</text>
</comment>
<organism evidence="1 2">
    <name type="scientific">Paeniglutamicibacter kerguelensis</name>
    <dbReference type="NCBI Taxonomy" id="254788"/>
    <lineage>
        <taxon>Bacteria</taxon>
        <taxon>Bacillati</taxon>
        <taxon>Actinomycetota</taxon>
        <taxon>Actinomycetes</taxon>
        <taxon>Micrococcales</taxon>
        <taxon>Micrococcaceae</taxon>
        <taxon>Paeniglutamicibacter</taxon>
    </lineage>
</organism>
<dbReference type="RefSeq" id="WP_209995446.1">
    <property type="nucleotide sequence ID" value="NZ_BAAAJY010000006.1"/>
</dbReference>
<proteinExistence type="predicted"/>
<protein>
    <submittedName>
        <fullName evidence="1">Uncharacterized protein</fullName>
    </submittedName>
</protein>
<evidence type="ECO:0000313" key="1">
    <source>
        <dbReference type="EMBL" id="MBP2384744.1"/>
    </source>
</evidence>